<name>A0A1M7YM96_9BACT</name>
<keyword evidence="4 6" id="KW-1133">Transmembrane helix</keyword>
<dbReference type="Gene3D" id="1.20.58.220">
    <property type="entry name" value="Phosphate transport system protein phou homolog 2, domain 2"/>
    <property type="match status" value="1"/>
</dbReference>
<dbReference type="GO" id="GO:0044341">
    <property type="term" value="P:sodium-dependent phosphate transport"/>
    <property type="evidence" value="ECO:0007669"/>
    <property type="project" value="InterPro"/>
</dbReference>
<dbReference type="InterPro" id="IPR038078">
    <property type="entry name" value="PhoU-like_sf"/>
</dbReference>
<keyword evidence="2" id="KW-1003">Cell membrane</keyword>
<dbReference type="InterPro" id="IPR003841">
    <property type="entry name" value="Na/Pi_transpt"/>
</dbReference>
<protein>
    <submittedName>
        <fullName evidence="8">Phosphate:Na+ symporter</fullName>
    </submittedName>
</protein>
<dbReference type="InterPro" id="IPR026022">
    <property type="entry name" value="PhoU_dom"/>
</dbReference>
<keyword evidence="5 6" id="KW-0472">Membrane</keyword>
<evidence type="ECO:0000259" key="7">
    <source>
        <dbReference type="Pfam" id="PF01895"/>
    </source>
</evidence>
<accession>A0A1M7YM96</accession>
<feature type="domain" description="PhoU" evidence="7">
    <location>
        <begin position="342"/>
        <end position="428"/>
    </location>
</feature>
<reference evidence="8 9" key="1">
    <citation type="submission" date="2016-12" db="EMBL/GenBank/DDBJ databases">
        <authorList>
            <person name="Song W.-J."/>
            <person name="Kurnit D.M."/>
        </authorList>
    </citation>
    <scope>NUCLEOTIDE SEQUENCE [LARGE SCALE GENOMIC DNA]</scope>
    <source>
        <strain evidence="8 9">DSM 18488</strain>
    </source>
</reference>
<feature type="transmembrane region" description="Helical" evidence="6">
    <location>
        <begin position="68"/>
        <end position="90"/>
    </location>
</feature>
<comment type="subcellular location">
    <subcellularLocation>
        <location evidence="1">Cell membrane</location>
        <topology evidence="1">Multi-pass membrane protein</topology>
    </subcellularLocation>
</comment>
<sequence length="532" mass="58527">METATLACKILGGLVLFMFSISMLSDTMKRVASIRLKIILEKATTSPLRGIFAGTMVTFLVQSSSVTVLLLLGLVNAGVMNLNQAIYVILGSEIGTTITAQIVAFKITVFFFPLIIVGFILRATFPAREDIRNIGELLFCLGMVFLSMKIMSDGAKPLKDYPLLIDVIGQFGSFPLYGILIGTIFTTITSSSSATTSLVIAMSMEGVVGLTSGITLIIGANIGTCVLELVAIVGTNNSAKRTGMAQFFINLLGALLIYPFISPFSELIASTANDIPRQIANAHTVFNVTVSFILLPFTSALIFILKKIIPGEDINVTDTSRGLDNNILKVPALALYQAEEEVRKMASLTQEMLKLARAAFFADDIKAGKTIIEYEKTVDAIHNRLSDYMSKISMLLLSDRDISKKRAIAHSLTDIERVADLAENLAEYAKQKEIVFSEPAKRELEKIFDNAVDLYGAAVLALKRKHKTLMTDVTQVEDRNDSLEREYRKKHYGRLEQTKGTTGLDAFYPSVLRDLERIGDHSYNIVEHFNDL</sequence>
<dbReference type="AlphaFoldDB" id="A0A1M7YM96"/>
<gene>
    <name evidence="8" type="ORF">SAMN02745220_05268</name>
</gene>
<dbReference type="EMBL" id="FRFE01000070">
    <property type="protein sequence ID" value="SHO53719.1"/>
    <property type="molecule type" value="Genomic_DNA"/>
</dbReference>
<dbReference type="SUPFAM" id="SSF109755">
    <property type="entry name" value="PhoU-like"/>
    <property type="match status" value="1"/>
</dbReference>
<feature type="transmembrane region" description="Helical" evidence="6">
    <location>
        <begin position="102"/>
        <end position="125"/>
    </location>
</feature>
<dbReference type="Pfam" id="PF02690">
    <property type="entry name" value="Na_Pi_cotrans"/>
    <property type="match status" value="2"/>
</dbReference>
<dbReference type="RefSeq" id="WP_073617232.1">
    <property type="nucleotide sequence ID" value="NZ_FRFE01000070.1"/>
</dbReference>
<evidence type="ECO:0000256" key="3">
    <source>
        <dbReference type="ARBA" id="ARBA00022692"/>
    </source>
</evidence>
<dbReference type="NCBIfam" id="NF037997">
    <property type="entry name" value="Na_Pi_symport"/>
    <property type="match status" value="1"/>
</dbReference>
<dbReference type="GO" id="GO:0005436">
    <property type="term" value="F:sodium:phosphate symporter activity"/>
    <property type="evidence" value="ECO:0007669"/>
    <property type="project" value="InterPro"/>
</dbReference>
<feature type="transmembrane region" description="Helical" evidence="6">
    <location>
        <begin position="285"/>
        <end position="305"/>
    </location>
</feature>
<dbReference type="Pfam" id="PF01895">
    <property type="entry name" value="PhoU"/>
    <property type="match status" value="2"/>
</dbReference>
<evidence type="ECO:0000313" key="8">
    <source>
        <dbReference type="EMBL" id="SHO53719.1"/>
    </source>
</evidence>
<proteinExistence type="predicted"/>
<feature type="domain" description="PhoU" evidence="7">
    <location>
        <begin position="445"/>
        <end position="527"/>
    </location>
</feature>
<evidence type="ECO:0000256" key="2">
    <source>
        <dbReference type="ARBA" id="ARBA00022475"/>
    </source>
</evidence>
<feature type="transmembrane region" description="Helical" evidence="6">
    <location>
        <begin position="6"/>
        <end position="25"/>
    </location>
</feature>
<feature type="transmembrane region" description="Helical" evidence="6">
    <location>
        <begin position="131"/>
        <end position="151"/>
    </location>
</feature>
<dbReference type="GO" id="GO:0005886">
    <property type="term" value="C:plasma membrane"/>
    <property type="evidence" value="ECO:0007669"/>
    <property type="project" value="UniProtKB-SubCell"/>
</dbReference>
<feature type="transmembrane region" description="Helical" evidence="6">
    <location>
        <begin position="208"/>
        <end position="235"/>
    </location>
</feature>
<evidence type="ECO:0000313" key="9">
    <source>
        <dbReference type="Proteomes" id="UP000184603"/>
    </source>
</evidence>
<dbReference type="PANTHER" id="PTHR10010:SF46">
    <property type="entry name" value="SODIUM-DEPENDENT PHOSPHATE TRANSPORT PROTEIN 2B"/>
    <property type="match status" value="1"/>
</dbReference>
<keyword evidence="9" id="KW-1185">Reference proteome</keyword>
<dbReference type="OrthoDB" id="9763003at2"/>
<keyword evidence="3 6" id="KW-0812">Transmembrane</keyword>
<evidence type="ECO:0000256" key="6">
    <source>
        <dbReference type="SAM" id="Phobius"/>
    </source>
</evidence>
<evidence type="ECO:0000256" key="5">
    <source>
        <dbReference type="ARBA" id="ARBA00023136"/>
    </source>
</evidence>
<organism evidence="8 9">
    <name type="scientific">Desulfopila aestuarii DSM 18488</name>
    <dbReference type="NCBI Taxonomy" id="1121416"/>
    <lineage>
        <taxon>Bacteria</taxon>
        <taxon>Pseudomonadati</taxon>
        <taxon>Thermodesulfobacteriota</taxon>
        <taxon>Desulfobulbia</taxon>
        <taxon>Desulfobulbales</taxon>
        <taxon>Desulfocapsaceae</taxon>
        <taxon>Desulfopila</taxon>
    </lineage>
</organism>
<dbReference type="PANTHER" id="PTHR10010">
    <property type="entry name" value="SOLUTE CARRIER FAMILY 34 SODIUM PHOSPHATE , MEMBER 2-RELATED"/>
    <property type="match status" value="1"/>
</dbReference>
<evidence type="ECO:0000256" key="4">
    <source>
        <dbReference type="ARBA" id="ARBA00022989"/>
    </source>
</evidence>
<evidence type="ECO:0000256" key="1">
    <source>
        <dbReference type="ARBA" id="ARBA00004651"/>
    </source>
</evidence>
<feature type="transmembrane region" description="Helical" evidence="6">
    <location>
        <begin position="163"/>
        <end position="188"/>
    </location>
</feature>
<feature type="transmembrane region" description="Helical" evidence="6">
    <location>
        <begin position="247"/>
        <end position="265"/>
    </location>
</feature>
<dbReference type="Proteomes" id="UP000184603">
    <property type="component" value="Unassembled WGS sequence"/>
</dbReference>